<organism evidence="2 3">
    <name type="scientific">Sediminicola luteus</name>
    <dbReference type="NCBI Taxonomy" id="319238"/>
    <lineage>
        <taxon>Bacteria</taxon>
        <taxon>Pseudomonadati</taxon>
        <taxon>Bacteroidota</taxon>
        <taxon>Flavobacteriia</taxon>
        <taxon>Flavobacteriales</taxon>
        <taxon>Flavobacteriaceae</taxon>
        <taxon>Sediminicola</taxon>
    </lineage>
</organism>
<feature type="domain" description="Xylose isomerase-like TIM barrel" evidence="1">
    <location>
        <begin position="58"/>
        <end position="278"/>
    </location>
</feature>
<dbReference type="Proteomes" id="UP001549773">
    <property type="component" value="Unassembled WGS sequence"/>
</dbReference>
<reference evidence="2 3" key="1">
    <citation type="submission" date="2024-07" db="EMBL/GenBank/DDBJ databases">
        <title>The genome sequence of type strain Sediminicola luteus GDMCC 1.2596T.</title>
        <authorList>
            <person name="Liu Y."/>
        </authorList>
    </citation>
    <scope>NUCLEOTIDE SEQUENCE [LARGE SCALE GENOMIC DNA]</scope>
    <source>
        <strain evidence="2 3">GDMCC 1.2596</strain>
    </source>
</reference>
<sequence>MATRRDFVTKTAKAACFLPFGTIPLHNLKSFYPDSTLDINIFSKHLQFLDYKTTGEMAAEMGFSGVDLTVRPDGHVLPELVKTDLPKAIEAIKASGTKCKMITTSIESIDNVLDVDILKAASLEQIEYYRTNWFKYHENSSMPDSLLIYQNEVKKLGNLNEELGLIGCYQNHAGVSVGASYWEIQKILETVNPAYFGTQYDIRHAMVEGGYSWENGLELLHSKIKVIVLKDFKWDKVNGKWEAINVPIGEGMVDFTKYFKLLKHYQLKPPVSLHLEYDLGGAEKGNREISVDKKVVFDAMKRDLKKVQQLWKEA</sequence>
<comment type="caution">
    <text evidence="2">The sequence shown here is derived from an EMBL/GenBank/DDBJ whole genome shotgun (WGS) entry which is preliminary data.</text>
</comment>
<dbReference type="PANTHER" id="PTHR12110">
    <property type="entry name" value="HYDROXYPYRUVATE ISOMERASE"/>
    <property type="match status" value="1"/>
</dbReference>
<protein>
    <submittedName>
        <fullName evidence="2">TIM barrel protein</fullName>
    </submittedName>
</protein>
<evidence type="ECO:0000259" key="1">
    <source>
        <dbReference type="Pfam" id="PF01261"/>
    </source>
</evidence>
<dbReference type="SUPFAM" id="SSF51658">
    <property type="entry name" value="Xylose isomerase-like"/>
    <property type="match status" value="1"/>
</dbReference>
<evidence type="ECO:0000313" key="3">
    <source>
        <dbReference type="Proteomes" id="UP001549773"/>
    </source>
</evidence>
<dbReference type="PANTHER" id="PTHR12110:SF41">
    <property type="entry name" value="INOSOSE DEHYDRATASE"/>
    <property type="match status" value="1"/>
</dbReference>
<dbReference type="RefSeq" id="WP_354616834.1">
    <property type="nucleotide sequence ID" value="NZ_JBEWYP010000001.1"/>
</dbReference>
<dbReference type="Gene3D" id="3.20.20.150">
    <property type="entry name" value="Divalent-metal-dependent TIM barrel enzymes"/>
    <property type="match status" value="1"/>
</dbReference>
<name>A0ABV2TRR2_9FLAO</name>
<dbReference type="InterPro" id="IPR013022">
    <property type="entry name" value="Xyl_isomerase-like_TIM-brl"/>
</dbReference>
<dbReference type="EMBL" id="JBEWYP010000001">
    <property type="protein sequence ID" value="MET7027955.1"/>
    <property type="molecule type" value="Genomic_DNA"/>
</dbReference>
<gene>
    <name evidence="2" type="ORF">ABXZ32_01025</name>
</gene>
<dbReference type="Pfam" id="PF01261">
    <property type="entry name" value="AP_endonuc_2"/>
    <property type="match status" value="1"/>
</dbReference>
<proteinExistence type="predicted"/>
<evidence type="ECO:0000313" key="2">
    <source>
        <dbReference type="EMBL" id="MET7027955.1"/>
    </source>
</evidence>
<keyword evidence="3" id="KW-1185">Reference proteome</keyword>
<dbReference type="InterPro" id="IPR050312">
    <property type="entry name" value="IolE/XylAMocC-like"/>
</dbReference>
<dbReference type="InterPro" id="IPR036237">
    <property type="entry name" value="Xyl_isomerase-like_sf"/>
</dbReference>
<accession>A0ABV2TRR2</accession>